<dbReference type="NCBIfam" id="TIGR02669">
    <property type="entry name" value="SpoIID_LytB"/>
    <property type="match status" value="1"/>
</dbReference>
<dbReference type="PANTHER" id="PTHR30032:SF4">
    <property type="entry name" value="AMIDASE ENHANCER"/>
    <property type="match status" value="1"/>
</dbReference>
<name>A0A2T5BZH0_9BACT</name>
<dbReference type="PANTHER" id="PTHR30032">
    <property type="entry name" value="N-ACETYLMURAMOYL-L-ALANINE AMIDASE-RELATED"/>
    <property type="match status" value="1"/>
</dbReference>
<dbReference type="GO" id="GO:0030435">
    <property type="term" value="P:sporulation resulting in formation of a cellular spore"/>
    <property type="evidence" value="ECO:0007669"/>
    <property type="project" value="InterPro"/>
</dbReference>
<dbReference type="EMBL" id="QAAD01000014">
    <property type="protein sequence ID" value="PTN07680.1"/>
    <property type="molecule type" value="Genomic_DNA"/>
</dbReference>
<gene>
    <name evidence="2" type="ORF">C8N47_11423</name>
</gene>
<protein>
    <submittedName>
        <fullName evidence="2">SpoIID/LytB domain protein</fullName>
    </submittedName>
</protein>
<dbReference type="InterPro" id="IPR013693">
    <property type="entry name" value="SpoIID/LytB_N"/>
</dbReference>
<feature type="domain" description="Sporulation stage II protein D amidase enhancer LytB N-terminal" evidence="1">
    <location>
        <begin position="102"/>
        <end position="217"/>
    </location>
</feature>
<sequence>MNQPQIQVGIMAEPVLRFELKGDYQGPAGSGGTRYKATIHRGEIVLSNQWGIMLRGREFVFKPTQDSASFLLKSVTIGIDFHWEQKQDLEFRGSLKLLIDGGKIQLINQLPLEEYLRSVISSEMSASSSPELLKAHAVISRSWLMAQIEKSKKLESQPKSYETNIDTDSERIRWYDREDHRLFDVCADDHCQRYQGISRIISDKANAAIDATSGQFLVSDDQICDARFSKCCGGISENFENVWEPVHHPYLSKVVDAENGGTTCVDLRQEDEAERWIRSSPQAFCNTNNRQVLEQILPDFDQKTKDFYRWQVSYSQSRLAWLIHQRTGIDFGHIIRLEAVSRGHSGRIIKLKITGSKQCRTIGKELEIRRALSQTHLYSSAFVIDHRDIQDGIPQQFVLTGAGWGHGVGLCQIGAAMMGEQGYSYQQILAHYFRGAELKTLY</sequence>
<dbReference type="AlphaFoldDB" id="A0A2T5BZH0"/>
<accession>A0A2T5BZH0</accession>
<dbReference type="Pfam" id="PF08486">
    <property type="entry name" value="SpoIID"/>
    <property type="match status" value="1"/>
</dbReference>
<dbReference type="Proteomes" id="UP000243525">
    <property type="component" value="Unassembled WGS sequence"/>
</dbReference>
<proteinExistence type="predicted"/>
<dbReference type="InterPro" id="IPR051922">
    <property type="entry name" value="Bact_Sporulation_Assoc"/>
</dbReference>
<reference evidence="2 3" key="1">
    <citation type="submission" date="2018-04" db="EMBL/GenBank/DDBJ databases">
        <title>Genomic Encyclopedia of Archaeal and Bacterial Type Strains, Phase II (KMG-II): from individual species to whole genera.</title>
        <authorList>
            <person name="Goeker M."/>
        </authorList>
    </citation>
    <scope>NUCLEOTIDE SEQUENCE [LARGE SCALE GENOMIC DNA]</scope>
    <source>
        <strain evidence="2 3">DSM 28823</strain>
    </source>
</reference>
<keyword evidence="3" id="KW-1185">Reference proteome</keyword>
<evidence type="ECO:0000313" key="2">
    <source>
        <dbReference type="EMBL" id="PTN07680.1"/>
    </source>
</evidence>
<evidence type="ECO:0000259" key="1">
    <source>
        <dbReference type="Pfam" id="PF08486"/>
    </source>
</evidence>
<dbReference type="GO" id="GO:0030288">
    <property type="term" value="C:outer membrane-bounded periplasmic space"/>
    <property type="evidence" value="ECO:0007669"/>
    <property type="project" value="TreeGrafter"/>
</dbReference>
<comment type="caution">
    <text evidence="2">The sequence shown here is derived from an EMBL/GenBank/DDBJ whole genome shotgun (WGS) entry which is preliminary data.</text>
</comment>
<evidence type="ECO:0000313" key="3">
    <source>
        <dbReference type="Proteomes" id="UP000243525"/>
    </source>
</evidence>
<dbReference type="InterPro" id="IPR013486">
    <property type="entry name" value="SpoIID/LytB"/>
</dbReference>
<dbReference type="RefSeq" id="WP_107823090.1">
    <property type="nucleotide sequence ID" value="NZ_OY782574.1"/>
</dbReference>
<organism evidence="2 3">
    <name type="scientific">Mangrovibacterium marinum</name>
    <dbReference type="NCBI Taxonomy" id="1639118"/>
    <lineage>
        <taxon>Bacteria</taxon>
        <taxon>Pseudomonadati</taxon>
        <taxon>Bacteroidota</taxon>
        <taxon>Bacteroidia</taxon>
        <taxon>Marinilabiliales</taxon>
        <taxon>Prolixibacteraceae</taxon>
        <taxon>Mangrovibacterium</taxon>
    </lineage>
</organism>
<dbReference type="OrthoDB" id="1110483at2"/>